<dbReference type="InterPro" id="IPR002937">
    <property type="entry name" value="Amino_oxidase"/>
</dbReference>
<dbReference type="KEGG" id="sti:Sthe_2327"/>
<evidence type="ECO:0000256" key="6">
    <source>
        <dbReference type="RuleBase" id="RU364052"/>
    </source>
</evidence>
<dbReference type="eggNOG" id="COG1232">
    <property type="taxonomic scope" value="Bacteria"/>
</dbReference>
<organism evidence="8 9">
    <name type="scientific">Sphaerobacter thermophilus (strain ATCC 49802 / DSM 20745 / KCCM 41009 / NCIMB 13125 / S 6022)</name>
    <dbReference type="NCBI Taxonomy" id="479434"/>
    <lineage>
        <taxon>Bacteria</taxon>
        <taxon>Pseudomonadati</taxon>
        <taxon>Thermomicrobiota</taxon>
        <taxon>Thermomicrobia</taxon>
        <taxon>Sphaerobacterales</taxon>
        <taxon>Sphaerobacterineae</taxon>
        <taxon>Sphaerobacteraceae</taxon>
        <taxon>Sphaerobacter</taxon>
    </lineage>
</organism>
<comment type="cofactor">
    <cofactor evidence="1 6">
        <name>FAD</name>
        <dbReference type="ChEBI" id="CHEBI:57692"/>
    </cofactor>
</comment>
<comment type="similarity">
    <text evidence="6">Belongs to the protoporphyrinogen/coproporphyrinogen oxidase family. Coproporphyrinogen III oxidase subfamily.</text>
</comment>
<dbReference type="STRING" id="479434.Sthe_2327"/>
<dbReference type="Gene3D" id="3.50.50.60">
    <property type="entry name" value="FAD/NAD(P)-binding domain"/>
    <property type="match status" value="1"/>
</dbReference>
<dbReference type="HOGENOM" id="CLU_009629_3_0_0"/>
<keyword evidence="2 6" id="KW-0285">Flavoprotein</keyword>
<dbReference type="InterPro" id="IPR036188">
    <property type="entry name" value="FAD/NAD-bd_sf"/>
</dbReference>
<gene>
    <name evidence="8" type="ordered locus">Sthe_2327</name>
</gene>
<dbReference type="EC" id="1.3.3.15" evidence="6"/>
<dbReference type="SUPFAM" id="SSF54373">
    <property type="entry name" value="FAD-linked reductases, C-terminal domain"/>
    <property type="match status" value="1"/>
</dbReference>
<reference evidence="8 9" key="2">
    <citation type="journal article" date="2010" name="Stand. Genomic Sci.">
        <title>Complete genome sequence of Desulfohalobium retbaense type strain (HR(100)).</title>
        <authorList>
            <person name="Spring S."/>
            <person name="Nolan M."/>
            <person name="Lapidus A."/>
            <person name="Glavina Del Rio T."/>
            <person name="Copeland A."/>
            <person name="Tice H."/>
            <person name="Cheng J.F."/>
            <person name="Lucas S."/>
            <person name="Land M."/>
            <person name="Chen F."/>
            <person name="Bruce D."/>
            <person name="Goodwin L."/>
            <person name="Pitluck S."/>
            <person name="Ivanova N."/>
            <person name="Mavromatis K."/>
            <person name="Mikhailova N."/>
            <person name="Pati A."/>
            <person name="Chen A."/>
            <person name="Palaniappan K."/>
            <person name="Hauser L."/>
            <person name="Chang Y.J."/>
            <person name="Jeffries C.D."/>
            <person name="Munk C."/>
            <person name="Kiss H."/>
            <person name="Chain P."/>
            <person name="Han C."/>
            <person name="Brettin T."/>
            <person name="Detter J.C."/>
            <person name="Schuler E."/>
            <person name="Goker M."/>
            <person name="Rohde M."/>
            <person name="Bristow J."/>
            <person name="Eisen J.A."/>
            <person name="Markowitz V."/>
            <person name="Hugenholtz P."/>
            <person name="Kyrpides N.C."/>
            <person name="Klenk H.P."/>
        </authorList>
    </citation>
    <scope>NUCLEOTIDE SEQUENCE [LARGE SCALE GENOMIC DNA]</scope>
    <source>
        <strain evidence="9">ATCC 49802 / DSM 20745 / S 6022</strain>
    </source>
</reference>
<dbReference type="Proteomes" id="UP000002027">
    <property type="component" value="Chromosome 1"/>
</dbReference>
<dbReference type="InterPro" id="IPR050464">
    <property type="entry name" value="Zeta_carotene_desat/Oxidored"/>
</dbReference>
<comment type="catalytic activity">
    <reaction evidence="6">
        <text>coproporphyrinogen III + 3 O2 = coproporphyrin III + 3 H2O2</text>
        <dbReference type="Rhea" id="RHEA:43436"/>
        <dbReference type="ChEBI" id="CHEBI:15379"/>
        <dbReference type="ChEBI" id="CHEBI:16240"/>
        <dbReference type="ChEBI" id="CHEBI:57309"/>
        <dbReference type="ChEBI" id="CHEBI:131725"/>
        <dbReference type="EC" id="1.3.3.15"/>
    </reaction>
</comment>
<dbReference type="GO" id="GO:0005737">
    <property type="term" value="C:cytoplasm"/>
    <property type="evidence" value="ECO:0007669"/>
    <property type="project" value="UniProtKB-SubCell"/>
</dbReference>
<keyword evidence="5 6" id="KW-0350">Heme biosynthesis</keyword>
<protein>
    <recommendedName>
        <fullName evidence="6">Coproporphyrinogen III oxidase</fullName>
        <ecNumber evidence="6">1.3.3.15</ecNumber>
    </recommendedName>
</protein>
<evidence type="ECO:0000256" key="1">
    <source>
        <dbReference type="ARBA" id="ARBA00001974"/>
    </source>
</evidence>
<keyword evidence="9" id="KW-1185">Reference proteome</keyword>
<evidence type="ECO:0000256" key="2">
    <source>
        <dbReference type="ARBA" id="ARBA00022630"/>
    </source>
</evidence>
<comment type="subcellular location">
    <subcellularLocation>
        <location evidence="6">Cytoplasm</location>
    </subcellularLocation>
</comment>
<reference evidence="9" key="1">
    <citation type="submission" date="2009-11" db="EMBL/GenBank/DDBJ databases">
        <title>The complete chromosome 1 of Sphaerobacter thermophilus DSM 20745.</title>
        <authorList>
            <person name="Lucas S."/>
            <person name="Copeland A."/>
            <person name="Lapidus A."/>
            <person name="Glavina del Rio T."/>
            <person name="Dalin E."/>
            <person name="Tice H."/>
            <person name="Bruce D."/>
            <person name="Goodwin L."/>
            <person name="Pitluck S."/>
            <person name="Kyrpides N."/>
            <person name="Mavromatis K."/>
            <person name="Ivanova N."/>
            <person name="Mikhailova N."/>
            <person name="LaButti K.M."/>
            <person name="Clum A."/>
            <person name="Sun H.I."/>
            <person name="Brettin T."/>
            <person name="Detter J.C."/>
            <person name="Han C."/>
            <person name="Larimer F."/>
            <person name="Land M."/>
            <person name="Hauser L."/>
            <person name="Markowitz V."/>
            <person name="Cheng J.F."/>
            <person name="Hugenholtz P."/>
            <person name="Woyke T."/>
            <person name="Wu D."/>
            <person name="Steenblock K."/>
            <person name="Schneider S."/>
            <person name="Pukall R."/>
            <person name="Goeker M."/>
            <person name="Klenk H.P."/>
            <person name="Eisen J.A."/>
        </authorList>
    </citation>
    <scope>NUCLEOTIDE SEQUENCE [LARGE SCALE GENOMIC DNA]</scope>
    <source>
        <strain evidence="9">ATCC 49802 / DSM 20745 / S 6022</strain>
    </source>
</reference>
<dbReference type="OrthoDB" id="9805195at2"/>
<dbReference type="Gene3D" id="3.90.660.20">
    <property type="entry name" value="Protoporphyrinogen oxidase, mitochondrial, domain 2"/>
    <property type="match status" value="1"/>
</dbReference>
<dbReference type="EMBL" id="CP001823">
    <property type="protein sequence ID" value="ACZ39748.1"/>
    <property type="molecule type" value="Genomic_DNA"/>
</dbReference>
<evidence type="ECO:0000256" key="3">
    <source>
        <dbReference type="ARBA" id="ARBA00022827"/>
    </source>
</evidence>
<dbReference type="Gene3D" id="1.10.3110.10">
    <property type="entry name" value="protoporphyrinogen ix oxidase, domain 3"/>
    <property type="match status" value="1"/>
</dbReference>
<evidence type="ECO:0000256" key="5">
    <source>
        <dbReference type="ARBA" id="ARBA00023133"/>
    </source>
</evidence>
<dbReference type="GO" id="GO:0006783">
    <property type="term" value="P:heme biosynthetic process"/>
    <property type="evidence" value="ECO:0007669"/>
    <property type="project" value="UniProtKB-UniRule"/>
</dbReference>
<dbReference type="GO" id="GO:0004729">
    <property type="term" value="F:oxygen-dependent protoporphyrinogen oxidase activity"/>
    <property type="evidence" value="ECO:0007669"/>
    <property type="project" value="UniProtKB-UniRule"/>
</dbReference>
<dbReference type="PANTHER" id="PTHR42923:SF3">
    <property type="entry name" value="PROTOPORPHYRINOGEN OXIDASE"/>
    <property type="match status" value="1"/>
</dbReference>
<keyword evidence="3 6" id="KW-0274">FAD</keyword>
<proteinExistence type="inferred from homology"/>
<evidence type="ECO:0000259" key="7">
    <source>
        <dbReference type="Pfam" id="PF01593"/>
    </source>
</evidence>
<dbReference type="RefSeq" id="WP_012872789.1">
    <property type="nucleotide sequence ID" value="NC_013523.1"/>
</dbReference>
<dbReference type="AlphaFoldDB" id="D1C7A2"/>
<dbReference type="SUPFAM" id="SSF51905">
    <property type="entry name" value="FAD/NAD(P)-binding domain"/>
    <property type="match status" value="1"/>
</dbReference>
<dbReference type="PANTHER" id="PTHR42923">
    <property type="entry name" value="PROTOPORPHYRINOGEN OXIDASE"/>
    <property type="match status" value="1"/>
</dbReference>
<keyword evidence="6" id="KW-0963">Cytoplasm</keyword>
<sequence>MAAGRVAIIGGGIAGLAAAYRLRQADTGLALTLVEADTRLGGKIRTERMEGLVIEAGPDSFLASKPAAAALCEVLGLGDRIVSTTRESGGTYILHRGRLEPLPEGITMLVPTKVRPLLRSRLLSTRGKLRLATEYFRRPRLDDADESVASFVRRRFGDEVFDHMAQPLLSGIYAGDAEQLSLLATFPRLRETELRYGSLIRGMLAQRRAAPPPPPAGGQPRGAFLSLRDGLGELIDALVASLDGIDWRVGVAAVAVEPVNGGWIVHLADGSAVAADAVLLATPAWATADLVAGIDEELAELLRGIPYVSTATISLAYRREDVGQVGVGRGFVIPRIEGRELTAVTWASSKFPHRAPEDLVLLRAFVGSAGREEAVDLPDDQLLDLVRRELREILGLDATPVLTYIHRWYRALPQYVLGHLERVEAIDRRLEQHPGLLLLGAAYRGVGIPDCIVSGERAAARALAYLAGAAEPSRQPQERAG</sequence>
<dbReference type="UniPathway" id="UPA00252"/>
<evidence type="ECO:0000313" key="9">
    <source>
        <dbReference type="Proteomes" id="UP000002027"/>
    </source>
</evidence>
<comment type="pathway">
    <text evidence="6">Porphyrin-containing compound metabolism; protoheme biosynthesis.</text>
</comment>
<dbReference type="NCBIfam" id="TIGR00562">
    <property type="entry name" value="proto_IX_ox"/>
    <property type="match status" value="1"/>
</dbReference>
<feature type="domain" description="Amine oxidase" evidence="7">
    <location>
        <begin position="13"/>
        <end position="463"/>
    </location>
</feature>
<dbReference type="Pfam" id="PF01593">
    <property type="entry name" value="Amino_oxidase"/>
    <property type="match status" value="1"/>
</dbReference>
<dbReference type="InParanoid" id="D1C7A2"/>
<comment type="function">
    <text evidence="6">Involved in coproporphyrin-dependent heme b biosynthesis. Catalyzes the oxidation of coproporphyrinogen III to coproporphyrin III.</text>
</comment>
<dbReference type="FunCoup" id="D1C7A2">
    <property type="interactions" value="423"/>
</dbReference>
<evidence type="ECO:0000313" key="8">
    <source>
        <dbReference type="EMBL" id="ACZ39748.1"/>
    </source>
</evidence>
<name>D1C7A2_SPHTD</name>
<evidence type="ECO:0000256" key="4">
    <source>
        <dbReference type="ARBA" id="ARBA00023002"/>
    </source>
</evidence>
<keyword evidence="4 6" id="KW-0560">Oxidoreductase</keyword>
<dbReference type="InterPro" id="IPR004572">
    <property type="entry name" value="Protoporphyrinogen_oxidase"/>
</dbReference>
<accession>D1C7A2</accession>